<dbReference type="Proteomes" id="UP000828390">
    <property type="component" value="Unassembled WGS sequence"/>
</dbReference>
<accession>A0A9D4FCX7</accession>
<comment type="caution">
    <text evidence="1">The sequence shown here is derived from an EMBL/GenBank/DDBJ whole genome shotgun (WGS) entry which is preliminary data.</text>
</comment>
<evidence type="ECO:0000313" key="2">
    <source>
        <dbReference type="Proteomes" id="UP000828390"/>
    </source>
</evidence>
<gene>
    <name evidence="1" type="ORF">DPMN_148984</name>
</gene>
<dbReference type="AlphaFoldDB" id="A0A9D4FCX7"/>
<protein>
    <submittedName>
        <fullName evidence="1">Uncharacterized protein</fullName>
    </submittedName>
</protein>
<dbReference type="EMBL" id="JAIWYP010000007">
    <property type="protein sequence ID" value="KAH3795434.1"/>
    <property type="molecule type" value="Genomic_DNA"/>
</dbReference>
<reference evidence="1" key="2">
    <citation type="submission" date="2020-11" db="EMBL/GenBank/DDBJ databases">
        <authorList>
            <person name="McCartney M.A."/>
            <person name="Auch B."/>
            <person name="Kono T."/>
            <person name="Mallez S."/>
            <person name="Becker A."/>
            <person name="Gohl D.M."/>
            <person name="Silverstein K.A.T."/>
            <person name="Koren S."/>
            <person name="Bechman K.B."/>
            <person name="Herman A."/>
            <person name="Abrahante J.E."/>
            <person name="Garbe J."/>
        </authorList>
    </citation>
    <scope>NUCLEOTIDE SEQUENCE</scope>
    <source>
        <strain evidence="1">Duluth1</strain>
        <tissue evidence="1">Whole animal</tissue>
    </source>
</reference>
<proteinExistence type="predicted"/>
<reference evidence="1" key="1">
    <citation type="journal article" date="2019" name="bioRxiv">
        <title>The Genome of the Zebra Mussel, Dreissena polymorpha: A Resource for Invasive Species Research.</title>
        <authorList>
            <person name="McCartney M.A."/>
            <person name="Auch B."/>
            <person name="Kono T."/>
            <person name="Mallez S."/>
            <person name="Zhang Y."/>
            <person name="Obille A."/>
            <person name="Becker A."/>
            <person name="Abrahante J.E."/>
            <person name="Garbe J."/>
            <person name="Badalamenti J.P."/>
            <person name="Herman A."/>
            <person name="Mangelson H."/>
            <person name="Liachko I."/>
            <person name="Sullivan S."/>
            <person name="Sone E.D."/>
            <person name="Koren S."/>
            <person name="Silverstein K.A.T."/>
            <person name="Beckman K.B."/>
            <person name="Gohl D.M."/>
        </authorList>
    </citation>
    <scope>NUCLEOTIDE SEQUENCE</scope>
    <source>
        <strain evidence="1">Duluth1</strain>
        <tissue evidence="1">Whole animal</tissue>
    </source>
</reference>
<name>A0A9D4FCX7_DREPO</name>
<keyword evidence="2" id="KW-1185">Reference proteome</keyword>
<evidence type="ECO:0000313" key="1">
    <source>
        <dbReference type="EMBL" id="KAH3795434.1"/>
    </source>
</evidence>
<organism evidence="1 2">
    <name type="scientific">Dreissena polymorpha</name>
    <name type="common">Zebra mussel</name>
    <name type="synonym">Mytilus polymorpha</name>
    <dbReference type="NCBI Taxonomy" id="45954"/>
    <lineage>
        <taxon>Eukaryota</taxon>
        <taxon>Metazoa</taxon>
        <taxon>Spiralia</taxon>
        <taxon>Lophotrochozoa</taxon>
        <taxon>Mollusca</taxon>
        <taxon>Bivalvia</taxon>
        <taxon>Autobranchia</taxon>
        <taxon>Heteroconchia</taxon>
        <taxon>Euheterodonta</taxon>
        <taxon>Imparidentia</taxon>
        <taxon>Neoheterodontei</taxon>
        <taxon>Myida</taxon>
        <taxon>Dreissenoidea</taxon>
        <taxon>Dreissenidae</taxon>
        <taxon>Dreissena</taxon>
    </lineage>
</organism>
<sequence length="214" mass="25064">MVRTALSSQVIYTYMESILYGKFQDVILRLGGMHFLMSFVGSEGTLMANSRLKELPESTFAGVSKLLNGLKYPQNVRVLRIVTWELFRNVFTENNVQTCDDLEMYLNNKASADRTSRSWVDCLIKAVFLLMIYVPAEREGYLSLIKLTWYQWCRAGRPRDQKCFEYTNYKAAKRNFRRLHSVCANRFMAVVENVYRSRTYPSLHDHRPQRICVP</sequence>